<organism evidence="2 3">
    <name type="scientific">Exocentrus adspersus</name>
    <dbReference type="NCBI Taxonomy" id="1586481"/>
    <lineage>
        <taxon>Eukaryota</taxon>
        <taxon>Metazoa</taxon>
        <taxon>Ecdysozoa</taxon>
        <taxon>Arthropoda</taxon>
        <taxon>Hexapoda</taxon>
        <taxon>Insecta</taxon>
        <taxon>Pterygota</taxon>
        <taxon>Neoptera</taxon>
        <taxon>Endopterygota</taxon>
        <taxon>Coleoptera</taxon>
        <taxon>Polyphaga</taxon>
        <taxon>Cucujiformia</taxon>
        <taxon>Chrysomeloidea</taxon>
        <taxon>Cerambycidae</taxon>
        <taxon>Lamiinae</taxon>
        <taxon>Acanthocinini</taxon>
        <taxon>Exocentrus</taxon>
    </lineage>
</organism>
<evidence type="ECO:0000313" key="2">
    <source>
        <dbReference type="EMBL" id="KAJ8923955.1"/>
    </source>
</evidence>
<evidence type="ECO:0000256" key="1">
    <source>
        <dbReference type="SAM" id="Phobius"/>
    </source>
</evidence>
<reference evidence="2 3" key="1">
    <citation type="journal article" date="2023" name="Insect Mol. Biol.">
        <title>Genome sequencing provides insights into the evolution of gene families encoding plant cell wall-degrading enzymes in longhorned beetles.</title>
        <authorList>
            <person name="Shin N.R."/>
            <person name="Okamura Y."/>
            <person name="Kirsch R."/>
            <person name="Pauchet Y."/>
        </authorList>
    </citation>
    <scope>NUCLEOTIDE SEQUENCE [LARGE SCALE GENOMIC DNA]</scope>
    <source>
        <strain evidence="2">EAD_L_NR</strain>
    </source>
</reference>
<keyword evidence="1" id="KW-0472">Membrane</keyword>
<keyword evidence="3" id="KW-1185">Reference proteome</keyword>
<keyword evidence="1" id="KW-1133">Transmembrane helix</keyword>
<sequence>MYKNVIDIYIHNTNMFSLLAQADVAALRATGRSDPDSTPSHVAKSIEKLLAELSGLFKDTFLSFLNGKEAGDEDEVTDVAENDNGTSRAVGAEYRGHKKKKKLKEILKYSAIVAAIVTKVNFLFKLFHASLQFKMFLVSLAGLIVHLVKFWLDVKRGYNPPKVVYYEPVHHSHHDGDDGGYWARHYDEDVDDSYNLPYYKRKPGSLKSSYALHNNT</sequence>
<gene>
    <name evidence="2" type="ORF">NQ315_006731</name>
</gene>
<dbReference type="Proteomes" id="UP001159042">
    <property type="component" value="Unassembled WGS sequence"/>
</dbReference>
<dbReference type="EMBL" id="JANEYG010000003">
    <property type="protein sequence ID" value="KAJ8923955.1"/>
    <property type="molecule type" value="Genomic_DNA"/>
</dbReference>
<proteinExistence type="predicted"/>
<feature type="transmembrane region" description="Helical" evidence="1">
    <location>
        <begin position="106"/>
        <end position="127"/>
    </location>
</feature>
<keyword evidence="1" id="KW-0812">Transmembrane</keyword>
<dbReference type="AlphaFoldDB" id="A0AAV8WCM1"/>
<comment type="caution">
    <text evidence="2">The sequence shown here is derived from an EMBL/GenBank/DDBJ whole genome shotgun (WGS) entry which is preliminary data.</text>
</comment>
<feature type="transmembrane region" description="Helical" evidence="1">
    <location>
        <begin position="133"/>
        <end position="152"/>
    </location>
</feature>
<name>A0AAV8WCM1_9CUCU</name>
<accession>A0AAV8WCM1</accession>
<evidence type="ECO:0000313" key="3">
    <source>
        <dbReference type="Proteomes" id="UP001159042"/>
    </source>
</evidence>
<protein>
    <submittedName>
        <fullName evidence="2">Uncharacterized protein</fullName>
    </submittedName>
</protein>